<name>A0A1H5Y9V1_9ACTN</name>
<keyword evidence="2" id="KW-1185">Reference proteome</keyword>
<gene>
    <name evidence="1" type="ORF">SAMN05444920_102198</name>
</gene>
<accession>A0A1H5Y9V1</accession>
<dbReference type="SUPFAM" id="SSF51905">
    <property type="entry name" value="FAD/NAD(P)-binding domain"/>
    <property type="match status" value="1"/>
</dbReference>
<evidence type="ECO:0000313" key="2">
    <source>
        <dbReference type="Proteomes" id="UP000236732"/>
    </source>
</evidence>
<dbReference type="Proteomes" id="UP000236732">
    <property type="component" value="Unassembled WGS sequence"/>
</dbReference>
<proteinExistence type="predicted"/>
<dbReference type="AlphaFoldDB" id="A0A1H5Y9V1"/>
<dbReference type="InterPro" id="IPR036188">
    <property type="entry name" value="FAD/NAD-bd_sf"/>
</dbReference>
<evidence type="ECO:0000313" key="1">
    <source>
        <dbReference type="EMBL" id="SEG20801.1"/>
    </source>
</evidence>
<sequence length="175" mass="18609">MSPKPAGAATRRCHLISEGRPSMTGPVSVGDAWATTNPTLCQGVLMALVQAELLRDALRAQTDQENPILRYEEAALGPFNETLRFWERNRLAEIYTRIRGGRFYGSAGWTTAKALEAATPADPEVLTAMGDIGSMLVSPEEALASPGVVGRAMSVGADAPATGLRRAELVGTITR</sequence>
<reference evidence="1 2" key="1">
    <citation type="submission" date="2016-10" db="EMBL/GenBank/DDBJ databases">
        <authorList>
            <person name="de Groot N.N."/>
        </authorList>
    </citation>
    <scope>NUCLEOTIDE SEQUENCE [LARGE SCALE GENOMIC DNA]</scope>
    <source>
        <strain evidence="1 2">CGMCC 4.7037</strain>
    </source>
</reference>
<dbReference type="EMBL" id="FNVT01000002">
    <property type="protein sequence ID" value="SEG20801.1"/>
    <property type="molecule type" value="Genomic_DNA"/>
</dbReference>
<protein>
    <submittedName>
        <fullName evidence="1">Uncharacterized protein</fullName>
    </submittedName>
</protein>
<organism evidence="1 2">
    <name type="scientific">Nonomuraea solani</name>
    <dbReference type="NCBI Taxonomy" id="1144553"/>
    <lineage>
        <taxon>Bacteria</taxon>
        <taxon>Bacillati</taxon>
        <taxon>Actinomycetota</taxon>
        <taxon>Actinomycetes</taxon>
        <taxon>Streptosporangiales</taxon>
        <taxon>Streptosporangiaceae</taxon>
        <taxon>Nonomuraea</taxon>
    </lineage>
</organism>